<organism evidence="1 2">
    <name type="scientific">Massilia horti</name>
    <dbReference type="NCBI Taxonomy" id="2562153"/>
    <lineage>
        <taxon>Bacteria</taxon>
        <taxon>Pseudomonadati</taxon>
        <taxon>Pseudomonadota</taxon>
        <taxon>Betaproteobacteria</taxon>
        <taxon>Burkholderiales</taxon>
        <taxon>Oxalobacteraceae</taxon>
        <taxon>Telluria group</taxon>
        <taxon>Massilia</taxon>
    </lineage>
</organism>
<keyword evidence="2" id="KW-1185">Reference proteome</keyword>
<evidence type="ECO:0008006" key="3">
    <source>
        <dbReference type="Google" id="ProtNLM"/>
    </source>
</evidence>
<dbReference type="Proteomes" id="UP000297258">
    <property type="component" value="Unassembled WGS sequence"/>
</dbReference>
<dbReference type="AlphaFoldDB" id="A0A4Y9SRW5"/>
<dbReference type="RefSeq" id="WP_135192190.1">
    <property type="nucleotide sequence ID" value="NZ_SPUM01000150.1"/>
</dbReference>
<proteinExistence type="predicted"/>
<gene>
    <name evidence="1" type="ORF">E4O92_24155</name>
</gene>
<evidence type="ECO:0000313" key="1">
    <source>
        <dbReference type="EMBL" id="TFW27496.1"/>
    </source>
</evidence>
<name>A0A4Y9SRW5_9BURK</name>
<protein>
    <recommendedName>
        <fullName evidence="3">Cysteine-rich CWC</fullName>
    </recommendedName>
</protein>
<dbReference type="InterPro" id="IPR032720">
    <property type="entry name" value="Cys_rich_CWC"/>
</dbReference>
<evidence type="ECO:0000313" key="2">
    <source>
        <dbReference type="Proteomes" id="UP000297258"/>
    </source>
</evidence>
<dbReference type="OrthoDB" id="331868at2"/>
<dbReference type="Pfam" id="PF14375">
    <property type="entry name" value="Cys_rich_CWC"/>
    <property type="match status" value="1"/>
</dbReference>
<sequence length="67" mass="6946">MSICTRCGAQFSCTMADGGNGPCWCTELPPVVPVPGTDAACWCPACLRQHIGGQPATPAEVPSKQLK</sequence>
<accession>A0A4Y9SRW5</accession>
<dbReference type="EMBL" id="SPUM01000150">
    <property type="protein sequence ID" value="TFW27496.1"/>
    <property type="molecule type" value="Genomic_DNA"/>
</dbReference>
<comment type="caution">
    <text evidence="1">The sequence shown here is derived from an EMBL/GenBank/DDBJ whole genome shotgun (WGS) entry which is preliminary data.</text>
</comment>
<reference evidence="1 2" key="1">
    <citation type="submission" date="2019-03" db="EMBL/GenBank/DDBJ databases">
        <title>Draft genome of Massilia hortus sp. nov., a novel bacterial species of the Oxalobacteraceae family.</title>
        <authorList>
            <person name="Peta V."/>
            <person name="Raths R."/>
            <person name="Bucking H."/>
        </authorList>
    </citation>
    <scope>NUCLEOTIDE SEQUENCE [LARGE SCALE GENOMIC DNA]</scope>
    <source>
        <strain evidence="1 2">ONC3</strain>
    </source>
</reference>